<reference evidence="1" key="1">
    <citation type="submission" date="2022-06" db="EMBL/GenBank/DDBJ databases">
        <authorList>
            <person name="Dietemann V."/>
            <person name="Ory F."/>
            <person name="Dainat B."/>
            <person name="Oberhansli S."/>
        </authorList>
    </citation>
    <scope>NUCLEOTIDE SEQUENCE</scope>
    <source>
        <strain evidence="1">Ena-SAMPLE-TAB-26-04-2022-14:26:32:270-5432</strain>
    </source>
</reference>
<protein>
    <submittedName>
        <fullName evidence="1">Uncharacterized protein</fullName>
    </submittedName>
</protein>
<comment type="caution">
    <text evidence="1">The sequence shown here is derived from an EMBL/GenBank/DDBJ whole genome shotgun (WGS) entry which is preliminary data.</text>
</comment>
<organism evidence="1 2">
    <name type="scientific">Paenibacillus melissococcoides</name>
    <dbReference type="NCBI Taxonomy" id="2912268"/>
    <lineage>
        <taxon>Bacteria</taxon>
        <taxon>Bacillati</taxon>
        <taxon>Bacillota</taxon>
        <taxon>Bacilli</taxon>
        <taxon>Bacillales</taxon>
        <taxon>Paenibacillaceae</taxon>
        <taxon>Paenibacillus</taxon>
    </lineage>
</organism>
<evidence type="ECO:0000313" key="2">
    <source>
        <dbReference type="Proteomes" id="UP001154322"/>
    </source>
</evidence>
<proteinExistence type="predicted"/>
<sequence length="73" mass="8158">MSSDVYGWACSLVAYYGEGYMMKGNVLERCKRSAEVLQCVQGYENLDWFQVVDEAGDGAKNLHVYNHGAGLEM</sequence>
<gene>
    <name evidence="1" type="ORF">WJ0W_003935</name>
</gene>
<evidence type="ECO:0000313" key="1">
    <source>
        <dbReference type="EMBL" id="CAH8246702.1"/>
    </source>
</evidence>
<accession>A0ABN8UB53</accession>
<dbReference type="EMBL" id="CALYLO010000005">
    <property type="protein sequence ID" value="CAH8246702.1"/>
    <property type="molecule type" value="Genomic_DNA"/>
</dbReference>
<dbReference type="Proteomes" id="UP001154322">
    <property type="component" value="Unassembled WGS sequence"/>
</dbReference>
<keyword evidence="2" id="KW-1185">Reference proteome</keyword>
<name>A0ABN8UB53_9BACL</name>